<gene>
    <name evidence="2" type="ORF">Raf01_06630</name>
</gene>
<evidence type="ECO:0008006" key="4">
    <source>
        <dbReference type="Google" id="ProtNLM"/>
    </source>
</evidence>
<keyword evidence="3" id="KW-1185">Reference proteome</keyword>
<evidence type="ECO:0000256" key="1">
    <source>
        <dbReference type="SAM" id="Phobius"/>
    </source>
</evidence>
<reference evidence="2" key="1">
    <citation type="submission" date="2021-01" db="EMBL/GenBank/DDBJ databases">
        <title>Whole genome shotgun sequence of Rugosimonospora africana NBRC 104875.</title>
        <authorList>
            <person name="Komaki H."/>
            <person name="Tamura T."/>
        </authorList>
    </citation>
    <scope>NUCLEOTIDE SEQUENCE</scope>
    <source>
        <strain evidence="2">NBRC 104875</strain>
    </source>
</reference>
<sequence>MRSSWRSWFWNVVAFLVLLVMALIAAGSFVESVQSREWLGMIVFGPMTLWLGVGAARAMFLGVFARRNGIVMRGLWRTTVIPWDEVTQITDGQMTGSASGAGTTVVVQRRRPNGAEPERVELNALGGYGLSRVRPTPAERAITDLNQHLATWHNQGAA</sequence>
<dbReference type="EMBL" id="BONZ01000007">
    <property type="protein sequence ID" value="GIH12491.1"/>
    <property type="molecule type" value="Genomic_DNA"/>
</dbReference>
<proteinExistence type="predicted"/>
<name>A0A8J3VNM1_9ACTN</name>
<comment type="caution">
    <text evidence="2">The sequence shown here is derived from an EMBL/GenBank/DDBJ whole genome shotgun (WGS) entry which is preliminary data.</text>
</comment>
<keyword evidence="1" id="KW-1133">Transmembrane helix</keyword>
<evidence type="ECO:0000313" key="2">
    <source>
        <dbReference type="EMBL" id="GIH12491.1"/>
    </source>
</evidence>
<organism evidence="2 3">
    <name type="scientific">Rugosimonospora africana</name>
    <dbReference type="NCBI Taxonomy" id="556532"/>
    <lineage>
        <taxon>Bacteria</taxon>
        <taxon>Bacillati</taxon>
        <taxon>Actinomycetota</taxon>
        <taxon>Actinomycetes</taxon>
        <taxon>Micromonosporales</taxon>
        <taxon>Micromonosporaceae</taxon>
        <taxon>Rugosimonospora</taxon>
    </lineage>
</organism>
<keyword evidence="1" id="KW-0472">Membrane</keyword>
<evidence type="ECO:0000313" key="3">
    <source>
        <dbReference type="Proteomes" id="UP000642748"/>
    </source>
</evidence>
<protein>
    <recommendedName>
        <fullName evidence="4">PH domain-containing protein</fullName>
    </recommendedName>
</protein>
<dbReference type="Proteomes" id="UP000642748">
    <property type="component" value="Unassembled WGS sequence"/>
</dbReference>
<accession>A0A8J3VNM1</accession>
<feature type="transmembrane region" description="Helical" evidence="1">
    <location>
        <begin position="42"/>
        <end position="65"/>
    </location>
</feature>
<keyword evidence="1" id="KW-0812">Transmembrane</keyword>
<dbReference type="AlphaFoldDB" id="A0A8J3VNM1"/>